<evidence type="ECO:0000256" key="2">
    <source>
        <dbReference type="ARBA" id="ARBA00022737"/>
    </source>
</evidence>
<dbReference type="Pfam" id="PF12937">
    <property type="entry name" value="F-box-like"/>
    <property type="match status" value="1"/>
</dbReference>
<evidence type="ECO:0000256" key="1">
    <source>
        <dbReference type="ARBA" id="ARBA00022574"/>
    </source>
</evidence>
<evidence type="ECO:0000313" key="7">
    <source>
        <dbReference type="Proteomes" id="UP000663826"/>
    </source>
</evidence>
<dbReference type="InterPro" id="IPR036322">
    <property type="entry name" value="WD40_repeat_dom_sf"/>
</dbReference>
<dbReference type="InterPro" id="IPR001810">
    <property type="entry name" value="F-box_dom"/>
</dbReference>
<name>A0A8H2X6V8_9AGAM</name>
<evidence type="ECO:0000256" key="3">
    <source>
        <dbReference type="PROSITE-ProRule" id="PRU00221"/>
    </source>
</evidence>
<dbReference type="PROSITE" id="PS50330">
    <property type="entry name" value="UIM"/>
    <property type="match status" value="1"/>
</dbReference>
<comment type="caution">
    <text evidence="6">The sequence shown here is derived from an EMBL/GenBank/DDBJ whole genome shotgun (WGS) entry which is preliminary data.</text>
</comment>
<protein>
    <recommendedName>
        <fullName evidence="5">F-box domain-containing protein</fullName>
    </recommendedName>
</protein>
<dbReference type="EMBL" id="CAJMWQ010000977">
    <property type="protein sequence ID" value="CAE6419465.1"/>
    <property type="molecule type" value="Genomic_DNA"/>
</dbReference>
<organism evidence="6 7">
    <name type="scientific">Rhizoctonia solani</name>
    <dbReference type="NCBI Taxonomy" id="456999"/>
    <lineage>
        <taxon>Eukaryota</taxon>
        <taxon>Fungi</taxon>
        <taxon>Dikarya</taxon>
        <taxon>Basidiomycota</taxon>
        <taxon>Agaricomycotina</taxon>
        <taxon>Agaricomycetes</taxon>
        <taxon>Cantharellales</taxon>
        <taxon>Ceratobasidiaceae</taxon>
        <taxon>Rhizoctonia</taxon>
    </lineage>
</organism>
<sequence length="805" mass="86594">MPVKALRSPKKNINNKKNTEISLLPSAQHGSHLLQLPSELLTHLTAYLDPIALTTLASVCRLLYAHVIQDSTWRAAFLCHFLSVSPSPDLVIENPKLVLLRKKEKSWRTEFQKHWVLARRWEKTRSVTSVTHRPHRLPISAMHVMHNQRSAANAQQNWAILTLASTGGTGIVVWGLRSGGVAVTIALRAMDAGCNARMLKCSLGDSHQMAVEDICVDNATNGNECIVSSSADGTVKLWNLPATQRGQLNCIWTGRYTDGGGLTSEVAALVKVSCVKVAIDLTSEVVAAGYADGTILVWFGVALGAPDLSNVKCIRIPPPSVAPLPLKSLHINAQSQKSISILAHHATDAHFYRLNIERDSGLVGRLRFGGGPLGSLSVITAEFAKPDKEDVRTGHSSSIPSSFASTSGTPITGTNTPSTPVPVSPSYPANAPLQITLDLPKNDLISAQRSRNFIAAGDSLGRVCVWDWEAEETTSQPVTHKSVDPSEDANKDGETTPEKAETVSEVQAIIAWDAMDGESISALVWGDVTIGVGSAQGNTAIFDSLSQQLLRRIPCPSPASTHGREPVSQIVIEGDTALISVGSQVVAWHVRKDNGKGDPWAKSSKGKQSTSGKGRSTTTAKWHQRNELDTEISHSLNQMKDEHARAQSGLRRARAQAGALAEMGLDEADAVQYLMMLSREEEESRKATDGANEAAIRESEAGSLETRDEAPYGSPTNSTRSSAPSASTSPSSRRSGRSVYIPASRRPRVNMDDIPDDNPYLGADSHSPYQNSSSYGGGSRYGGSQGEFDEDEALRLALELSMVEQ</sequence>
<dbReference type="PROSITE" id="PS50181">
    <property type="entry name" value="FBOX"/>
    <property type="match status" value="1"/>
</dbReference>
<dbReference type="SUPFAM" id="SSF50978">
    <property type="entry name" value="WD40 repeat-like"/>
    <property type="match status" value="1"/>
</dbReference>
<feature type="compositionally biased region" description="Low complexity" evidence="4">
    <location>
        <begin position="396"/>
        <end position="407"/>
    </location>
</feature>
<dbReference type="InterPro" id="IPR001680">
    <property type="entry name" value="WD40_rpt"/>
</dbReference>
<dbReference type="Gene3D" id="1.20.1280.50">
    <property type="match status" value="1"/>
</dbReference>
<feature type="compositionally biased region" description="Low complexity" evidence="4">
    <location>
        <begin position="714"/>
        <end position="733"/>
    </location>
</feature>
<feature type="region of interest" description="Disordered" evidence="4">
    <location>
        <begin position="592"/>
        <end position="627"/>
    </location>
</feature>
<keyword evidence="2" id="KW-0677">Repeat</keyword>
<dbReference type="Gene3D" id="2.130.10.10">
    <property type="entry name" value="YVTN repeat-like/Quinoprotein amine dehydrogenase"/>
    <property type="match status" value="2"/>
</dbReference>
<feature type="compositionally biased region" description="Low complexity" evidence="4">
    <location>
        <begin position="602"/>
        <end position="621"/>
    </location>
</feature>
<reference evidence="6" key="1">
    <citation type="submission" date="2021-01" db="EMBL/GenBank/DDBJ databases">
        <authorList>
            <person name="Kaushik A."/>
        </authorList>
    </citation>
    <scope>NUCLEOTIDE SEQUENCE</scope>
    <source>
        <strain evidence="6">AG1-1B</strain>
    </source>
</reference>
<feature type="compositionally biased region" description="Basic and acidic residues" evidence="4">
    <location>
        <begin position="695"/>
        <end position="710"/>
    </location>
</feature>
<feature type="domain" description="F-box" evidence="5">
    <location>
        <begin position="30"/>
        <end position="76"/>
    </location>
</feature>
<dbReference type="Proteomes" id="UP000663826">
    <property type="component" value="Unassembled WGS sequence"/>
</dbReference>
<dbReference type="SMART" id="SM00320">
    <property type="entry name" value="WD40"/>
    <property type="match status" value="3"/>
</dbReference>
<dbReference type="PROSITE" id="PS00678">
    <property type="entry name" value="WD_REPEATS_1"/>
    <property type="match status" value="1"/>
</dbReference>
<dbReference type="InterPro" id="IPR019775">
    <property type="entry name" value="WD40_repeat_CS"/>
</dbReference>
<evidence type="ECO:0000259" key="5">
    <source>
        <dbReference type="PROSITE" id="PS50181"/>
    </source>
</evidence>
<dbReference type="InterPro" id="IPR015943">
    <property type="entry name" value="WD40/YVTN_repeat-like_dom_sf"/>
</dbReference>
<evidence type="ECO:0000313" key="6">
    <source>
        <dbReference type="EMBL" id="CAE6419465.1"/>
    </source>
</evidence>
<proteinExistence type="predicted"/>
<dbReference type="InterPro" id="IPR036047">
    <property type="entry name" value="F-box-like_dom_sf"/>
</dbReference>
<feature type="compositionally biased region" description="Basic and acidic residues" evidence="4">
    <location>
        <begin position="481"/>
        <end position="502"/>
    </location>
</feature>
<gene>
    <name evidence="6" type="ORF">RDB_LOCUS47467</name>
</gene>
<dbReference type="PROSITE" id="PS50082">
    <property type="entry name" value="WD_REPEATS_2"/>
    <property type="match status" value="1"/>
</dbReference>
<feature type="region of interest" description="Disordered" evidence="4">
    <location>
        <begin position="389"/>
        <end position="427"/>
    </location>
</feature>
<keyword evidence="1 3" id="KW-0853">WD repeat</keyword>
<feature type="compositionally biased region" description="Gly residues" evidence="4">
    <location>
        <begin position="775"/>
        <end position="785"/>
    </location>
</feature>
<accession>A0A8H2X6V8</accession>
<feature type="repeat" description="WD" evidence="3">
    <location>
        <begin position="226"/>
        <end position="240"/>
    </location>
</feature>
<feature type="region of interest" description="Disordered" evidence="4">
    <location>
        <begin position="682"/>
        <end position="788"/>
    </location>
</feature>
<dbReference type="SUPFAM" id="SSF81383">
    <property type="entry name" value="F-box domain"/>
    <property type="match status" value="1"/>
</dbReference>
<dbReference type="AlphaFoldDB" id="A0A8H2X6V8"/>
<evidence type="ECO:0000256" key="4">
    <source>
        <dbReference type="SAM" id="MobiDB-lite"/>
    </source>
</evidence>
<feature type="region of interest" description="Disordered" evidence="4">
    <location>
        <begin position="473"/>
        <end position="502"/>
    </location>
</feature>
<dbReference type="InterPro" id="IPR003903">
    <property type="entry name" value="UIM_dom"/>
</dbReference>